<protein>
    <recommendedName>
        <fullName evidence="2">DUF3972 domain-containing protein</fullName>
    </recommendedName>
</protein>
<accession>D1B3K1</accession>
<evidence type="ECO:0000259" key="2">
    <source>
        <dbReference type="Pfam" id="PF13118"/>
    </source>
</evidence>
<evidence type="ECO:0000313" key="4">
    <source>
        <dbReference type="Proteomes" id="UP000002222"/>
    </source>
</evidence>
<feature type="domain" description="DUF3972" evidence="2">
    <location>
        <begin position="9"/>
        <end position="135"/>
    </location>
</feature>
<dbReference type="HOGENOM" id="CLU_131446_0_0_7"/>
<evidence type="ECO:0000256" key="1">
    <source>
        <dbReference type="SAM" id="Coils"/>
    </source>
</evidence>
<organism evidence="3 4">
    <name type="scientific">Sulfurospirillum deleyianum (strain ATCC 51133 / DSM 6946 / 5175)</name>
    <dbReference type="NCBI Taxonomy" id="525898"/>
    <lineage>
        <taxon>Bacteria</taxon>
        <taxon>Pseudomonadati</taxon>
        <taxon>Campylobacterota</taxon>
        <taxon>Epsilonproteobacteria</taxon>
        <taxon>Campylobacterales</taxon>
        <taxon>Sulfurospirillaceae</taxon>
        <taxon>Sulfurospirillum</taxon>
    </lineage>
</organism>
<gene>
    <name evidence="3" type="ordered locus">Sdel_1656</name>
</gene>
<dbReference type="EMBL" id="CP001816">
    <property type="protein sequence ID" value="ACZ12671.1"/>
    <property type="molecule type" value="Genomic_DNA"/>
</dbReference>
<dbReference type="Proteomes" id="UP000002222">
    <property type="component" value="Chromosome"/>
</dbReference>
<keyword evidence="1" id="KW-0175">Coiled coil</keyword>
<proteinExistence type="predicted"/>
<dbReference type="KEGG" id="sdl:Sdel_1656"/>
<evidence type="ECO:0000313" key="3">
    <source>
        <dbReference type="EMBL" id="ACZ12671.1"/>
    </source>
</evidence>
<dbReference type="Pfam" id="PF13118">
    <property type="entry name" value="DUF3972"/>
    <property type="match status" value="1"/>
</dbReference>
<dbReference type="STRING" id="525898.Sdel_1656"/>
<dbReference type="eggNOG" id="ENOG503181V">
    <property type="taxonomic scope" value="Bacteria"/>
</dbReference>
<reference evidence="3 4" key="2">
    <citation type="journal article" date="2010" name="Stand. Genomic Sci.">
        <title>Complete genome sequence of Sulfurospirillum deleyianum type strain (5175).</title>
        <authorList>
            <person name="Sikorski J."/>
            <person name="Lapidus A."/>
            <person name="Copeland A."/>
            <person name="Glavina Del Rio T."/>
            <person name="Nolan M."/>
            <person name="Lucas S."/>
            <person name="Chen F."/>
            <person name="Tice H."/>
            <person name="Cheng J.F."/>
            <person name="Saunders E."/>
            <person name="Bruce D."/>
            <person name="Goodwin L."/>
            <person name="Pitluck S."/>
            <person name="Ovchinnikova G."/>
            <person name="Pati A."/>
            <person name="Ivanova N."/>
            <person name="Mavromatis K."/>
            <person name="Chen A."/>
            <person name="Palaniappan K."/>
            <person name="Chain P."/>
            <person name="Land M."/>
            <person name="Hauser L."/>
            <person name="Chang Y.J."/>
            <person name="Jeffries C.D."/>
            <person name="Brettin T."/>
            <person name="Detter J.C."/>
            <person name="Han C."/>
            <person name="Rohde M."/>
            <person name="Lang E."/>
            <person name="Spring S."/>
            <person name="Goker M."/>
            <person name="Bristow J."/>
            <person name="Eisen J.A."/>
            <person name="Markowitz V."/>
            <person name="Hugenholtz P."/>
            <person name="Kyrpides N.C."/>
            <person name="Klenk H.P."/>
        </authorList>
    </citation>
    <scope>NUCLEOTIDE SEQUENCE [LARGE SCALE GENOMIC DNA]</scope>
    <source>
        <strain evidence="4">ATCC 51133 / DSM 6946 / 5175</strain>
    </source>
</reference>
<reference evidence="4" key="1">
    <citation type="submission" date="2009-11" db="EMBL/GenBank/DDBJ databases">
        <title>The complete genome of Sulfurospirillum deleyianum DSM 6946.</title>
        <authorList>
            <consortium name="US DOE Joint Genome Institute (JGI-PGF)"/>
            <person name="Lucas S."/>
            <person name="Copeland A."/>
            <person name="Lapidus A."/>
            <person name="Glavina del Rio T."/>
            <person name="Dalin E."/>
            <person name="Tice H."/>
            <person name="Bruce D."/>
            <person name="Goodwin L."/>
            <person name="Pitluck S."/>
            <person name="Kyrpides N."/>
            <person name="Mavromatis K."/>
            <person name="Ivanova N."/>
            <person name="Ovchinnikova G."/>
            <person name="Munk A.C."/>
            <person name="Lu M."/>
            <person name="Brettin T."/>
            <person name="Detter J.C."/>
            <person name="Han C."/>
            <person name="Tapia R."/>
            <person name="Larimer F."/>
            <person name="Land M."/>
            <person name="Hauser L."/>
            <person name="Markowitz V."/>
            <person name="Cheng J.F."/>
            <person name="Hugenholtz P."/>
            <person name="Woyke T."/>
            <person name="Wu D."/>
            <person name="Aumann P."/>
            <person name="Schneider S."/>
            <person name="Lang E."/>
            <person name="Spring S."/>
            <person name="Klenk H.P."/>
            <person name="Eisen J.A."/>
        </authorList>
    </citation>
    <scope>NUCLEOTIDE SEQUENCE [LARGE SCALE GENOMIC DNA]</scope>
    <source>
        <strain evidence="4">ATCC 51133 / DSM 6946 / 5175</strain>
    </source>
</reference>
<dbReference type="AlphaFoldDB" id="D1B3K1"/>
<dbReference type="RefSeq" id="WP_012857421.1">
    <property type="nucleotide sequence ID" value="NC_013512.1"/>
</dbReference>
<sequence>MNSWMKIEEFCTLVNLDVAAVHALIDEGKLVAKEDEEGSYFVEVSRSAQALIPATKGVVLDEAYEGGSVSMSSEFVEKTLGAILSLHEKVLDAKEETLETLKGENRFLKEALFSMQELYDEDRKTIETLTKQIEILQDELEFTKRKYKMMWNKAVESYTPSAK</sequence>
<dbReference type="OrthoDB" id="5322012at2"/>
<feature type="coiled-coil region" evidence="1">
    <location>
        <begin position="84"/>
        <end position="146"/>
    </location>
</feature>
<dbReference type="InterPro" id="IPR025002">
    <property type="entry name" value="DUF3972"/>
</dbReference>
<keyword evidence="4" id="KW-1185">Reference proteome</keyword>
<name>D1B3K1_SULD5</name>